<feature type="domain" description="Tyrosine specific protein phosphatases" evidence="2">
    <location>
        <begin position="123"/>
        <end position="183"/>
    </location>
</feature>
<dbReference type="PANTHER" id="PTHR31126">
    <property type="entry name" value="TYROSINE-PROTEIN PHOSPHATASE"/>
    <property type="match status" value="1"/>
</dbReference>
<dbReference type="SUPFAM" id="SSF52799">
    <property type="entry name" value="(Phosphotyrosine protein) phosphatases II"/>
    <property type="match status" value="1"/>
</dbReference>
<dbReference type="RefSeq" id="WP_238723148.1">
    <property type="nucleotide sequence ID" value="NZ_JAHQCW010000054.1"/>
</dbReference>
<dbReference type="EMBL" id="JAHQCW010000054">
    <property type="protein sequence ID" value="MBU9739254.1"/>
    <property type="molecule type" value="Genomic_DNA"/>
</dbReference>
<protein>
    <submittedName>
        <fullName evidence="3">Tyrosine-protein phosphatase</fullName>
    </submittedName>
</protein>
<evidence type="ECO:0000259" key="2">
    <source>
        <dbReference type="PROSITE" id="PS50056"/>
    </source>
</evidence>
<sequence length="246" mass="27992">MSVYPIRRLRLQHAFNVRDLGGYETRDGSYTRWNVLYRADSLSGLDDKEWNILKAAGIRTVIDLRSKSEAQEQPEQVPEPIRYYHCPLQEEQISMGDIEASALAAFTQSLEEGYRLMVKNNGSLIAAALRTLIRGLSQGAVLFHCTAGKDRTGTLAALLLTCLGVSEEDITADYQISYTLNHRGINRMMEKMPGMEHMFPMLKSDPETMTSLLKYIHELDLNDYLLRNGLTMEELDQLKKLCLTQR</sequence>
<keyword evidence="4" id="KW-1185">Reference proteome</keyword>
<proteinExistence type="inferred from homology"/>
<dbReference type="AlphaFoldDB" id="A0A949K3S6"/>
<dbReference type="InterPro" id="IPR000387">
    <property type="entry name" value="Tyr_Pase_dom"/>
</dbReference>
<accession>A0A949K3S6</accession>
<comment type="similarity">
    <text evidence="1">Belongs to the protein-tyrosine phosphatase family.</text>
</comment>
<dbReference type="InterPro" id="IPR029021">
    <property type="entry name" value="Prot-tyrosine_phosphatase-like"/>
</dbReference>
<evidence type="ECO:0000256" key="1">
    <source>
        <dbReference type="ARBA" id="ARBA00009580"/>
    </source>
</evidence>
<dbReference type="PROSITE" id="PS00383">
    <property type="entry name" value="TYR_PHOSPHATASE_1"/>
    <property type="match status" value="1"/>
</dbReference>
<dbReference type="Proteomes" id="UP000712157">
    <property type="component" value="Unassembled WGS sequence"/>
</dbReference>
<dbReference type="Gene3D" id="3.90.190.10">
    <property type="entry name" value="Protein tyrosine phosphatase superfamily"/>
    <property type="match status" value="1"/>
</dbReference>
<organism evidence="3 4">
    <name type="scientific">Diplocloster agilis</name>
    <dbReference type="NCBI Taxonomy" id="2850323"/>
    <lineage>
        <taxon>Bacteria</taxon>
        <taxon>Bacillati</taxon>
        <taxon>Bacillota</taxon>
        <taxon>Clostridia</taxon>
        <taxon>Lachnospirales</taxon>
        <taxon>Lachnospiraceae</taxon>
        <taxon>Diplocloster</taxon>
    </lineage>
</organism>
<dbReference type="InterPro" id="IPR016130">
    <property type="entry name" value="Tyr_Pase_AS"/>
</dbReference>
<dbReference type="PANTHER" id="PTHR31126:SF1">
    <property type="entry name" value="TYROSINE SPECIFIC PROTEIN PHOSPHATASES DOMAIN-CONTAINING PROTEIN"/>
    <property type="match status" value="1"/>
</dbReference>
<comment type="caution">
    <text evidence="3">The sequence shown here is derived from an EMBL/GenBank/DDBJ whole genome shotgun (WGS) entry which is preliminary data.</text>
</comment>
<dbReference type="PROSITE" id="PS50056">
    <property type="entry name" value="TYR_PHOSPHATASE_2"/>
    <property type="match status" value="1"/>
</dbReference>
<dbReference type="InterPro" id="IPR026893">
    <property type="entry name" value="Tyr/Ser_Pase_IphP-type"/>
</dbReference>
<dbReference type="GO" id="GO:0004721">
    <property type="term" value="F:phosphoprotein phosphatase activity"/>
    <property type="evidence" value="ECO:0007669"/>
    <property type="project" value="InterPro"/>
</dbReference>
<reference evidence="3" key="1">
    <citation type="submission" date="2021-06" db="EMBL/GenBank/DDBJ databases">
        <title>Description of novel taxa of the family Lachnospiraceae.</title>
        <authorList>
            <person name="Chaplin A.V."/>
            <person name="Sokolova S.R."/>
            <person name="Pikina A.P."/>
            <person name="Korzhanova M."/>
            <person name="Belova V."/>
            <person name="Korostin D."/>
            <person name="Efimov B.A."/>
        </authorList>
    </citation>
    <scope>NUCLEOTIDE SEQUENCE</scope>
    <source>
        <strain evidence="3">ASD5720</strain>
    </source>
</reference>
<dbReference type="Pfam" id="PF13350">
    <property type="entry name" value="Y_phosphatase3"/>
    <property type="match status" value="1"/>
</dbReference>
<name>A0A949K3S6_9FIRM</name>
<evidence type="ECO:0000313" key="4">
    <source>
        <dbReference type="Proteomes" id="UP000712157"/>
    </source>
</evidence>
<evidence type="ECO:0000313" key="3">
    <source>
        <dbReference type="EMBL" id="MBU9739254.1"/>
    </source>
</evidence>
<gene>
    <name evidence="3" type="ORF">KTH89_22235</name>
</gene>